<gene>
    <name evidence="1" type="ORF">pC6.5b_251</name>
</gene>
<evidence type="ECO:0000313" key="1">
    <source>
        <dbReference type="EMBL" id="QCL10146.1"/>
    </source>
</evidence>
<geneLocation type="plasmid" evidence="1">
    <name>pC6.5b</name>
</geneLocation>
<reference evidence="1" key="1">
    <citation type="submission" date="2018-12" db="EMBL/GenBank/DDBJ databases">
        <title>Three Rhizobium rhizogenes strains isolated from the same crown gall tumor carry diverse plasmids.</title>
        <authorList>
            <person name="Pulawska J."/>
            <person name="Kuzmanovic N."/>
        </authorList>
    </citation>
    <scope>NUCLEOTIDE SEQUENCE</scope>
    <source>
        <strain evidence="1">C6.5</strain>
        <plasmid evidence="1">pC6.5b</plasmid>
    </source>
</reference>
<sequence>MGRVDPSQPPPGGRNSHEVMIPQKKWEMVNRFKAPNELLDQVPRAG</sequence>
<dbReference type="AlphaFoldDB" id="A0A7S4ZT67"/>
<keyword evidence="1" id="KW-0614">Plasmid</keyword>
<accession>A0A7S4ZT67</accession>
<proteinExistence type="predicted"/>
<organism evidence="1">
    <name type="scientific">Rhizobium rhizogenes</name>
    <name type="common">Agrobacterium rhizogenes</name>
    <dbReference type="NCBI Taxonomy" id="359"/>
    <lineage>
        <taxon>Bacteria</taxon>
        <taxon>Pseudomonadati</taxon>
        <taxon>Pseudomonadota</taxon>
        <taxon>Alphaproteobacteria</taxon>
        <taxon>Hyphomicrobiales</taxon>
        <taxon>Rhizobiaceae</taxon>
        <taxon>Rhizobium/Agrobacterium group</taxon>
        <taxon>Rhizobium</taxon>
    </lineage>
</organism>
<dbReference type="EMBL" id="MK318987">
    <property type="protein sequence ID" value="QCL10146.1"/>
    <property type="molecule type" value="Genomic_DNA"/>
</dbReference>
<name>A0A7S4ZT67_RHIRH</name>
<protein>
    <submittedName>
        <fullName evidence="1">Uncharacterized protein</fullName>
    </submittedName>
</protein>